<evidence type="ECO:0000256" key="1">
    <source>
        <dbReference type="ARBA" id="ARBA00022741"/>
    </source>
</evidence>
<evidence type="ECO:0000256" key="3">
    <source>
        <dbReference type="SAM" id="MobiDB-lite"/>
    </source>
</evidence>
<dbReference type="GO" id="GO:0005524">
    <property type="term" value="F:ATP binding"/>
    <property type="evidence" value="ECO:0007669"/>
    <property type="project" value="UniProtKB-KW"/>
</dbReference>
<dbReference type="AlphaFoldDB" id="A0A318A3Z9"/>
<keyword evidence="2" id="KW-0067">ATP-binding</keyword>
<comment type="caution">
    <text evidence="4">The sequence shown here is derived from an EMBL/GenBank/DDBJ whole genome shotgun (WGS) entry which is preliminary data.</text>
</comment>
<dbReference type="EMBL" id="QHLY01000004">
    <property type="protein sequence ID" value="PXA72702.1"/>
    <property type="molecule type" value="Genomic_DNA"/>
</dbReference>
<dbReference type="InterPro" id="IPR050625">
    <property type="entry name" value="ParA/MinD_ATPase"/>
</dbReference>
<dbReference type="GO" id="GO:0009898">
    <property type="term" value="C:cytoplasmic side of plasma membrane"/>
    <property type="evidence" value="ECO:0007669"/>
    <property type="project" value="TreeGrafter"/>
</dbReference>
<evidence type="ECO:0000256" key="2">
    <source>
        <dbReference type="ARBA" id="ARBA00022840"/>
    </source>
</evidence>
<dbReference type="PANTHER" id="PTHR43384:SF6">
    <property type="entry name" value="SEPTUM SITE-DETERMINING PROTEIN MIND HOMOLOG, CHLOROPLASTIC"/>
    <property type="match status" value="1"/>
</dbReference>
<evidence type="ECO:0000313" key="4">
    <source>
        <dbReference type="EMBL" id="PXA72702.1"/>
    </source>
</evidence>
<keyword evidence="5" id="KW-1185">Reference proteome</keyword>
<dbReference type="GO" id="GO:0051782">
    <property type="term" value="P:negative regulation of cell division"/>
    <property type="evidence" value="ECO:0007669"/>
    <property type="project" value="TreeGrafter"/>
</dbReference>
<dbReference type="RefSeq" id="WP_110125030.1">
    <property type="nucleotide sequence ID" value="NZ_QHLY01000004.1"/>
</dbReference>
<dbReference type="GO" id="GO:0016887">
    <property type="term" value="F:ATP hydrolysis activity"/>
    <property type="evidence" value="ECO:0007669"/>
    <property type="project" value="TreeGrafter"/>
</dbReference>
<feature type="region of interest" description="Disordered" evidence="3">
    <location>
        <begin position="114"/>
        <end position="215"/>
    </location>
</feature>
<dbReference type="SUPFAM" id="SSF52540">
    <property type="entry name" value="P-loop containing nucleoside triphosphate hydrolases"/>
    <property type="match status" value="1"/>
</dbReference>
<accession>A0A318A3Z9</accession>
<feature type="compositionally biased region" description="Low complexity" evidence="3">
    <location>
        <begin position="160"/>
        <end position="185"/>
    </location>
</feature>
<feature type="compositionally biased region" description="Basic and acidic residues" evidence="3">
    <location>
        <begin position="192"/>
        <end position="207"/>
    </location>
</feature>
<keyword evidence="1" id="KW-0547">Nucleotide-binding</keyword>
<name>A0A318A3Z9_9MICO</name>
<dbReference type="GO" id="GO:0005829">
    <property type="term" value="C:cytosol"/>
    <property type="evidence" value="ECO:0007669"/>
    <property type="project" value="TreeGrafter"/>
</dbReference>
<proteinExistence type="predicted"/>
<dbReference type="Gene3D" id="3.40.50.300">
    <property type="entry name" value="P-loop containing nucleotide triphosphate hydrolases"/>
    <property type="match status" value="1"/>
</dbReference>
<dbReference type="OrthoDB" id="3217709at2"/>
<reference evidence="4 5" key="1">
    <citation type="submission" date="2018-05" db="EMBL/GenBank/DDBJ databases">
        <title>Genetic diversity of glacier-inhabiting Cryobacterium bacteria in China and description of Cryobacterium mengkeensis sp. nov. and Arthrobacter glacialis sp. nov.</title>
        <authorList>
            <person name="Liu Q."/>
            <person name="Xin Y.-H."/>
        </authorList>
    </citation>
    <scope>NUCLEOTIDE SEQUENCE [LARGE SCALE GENOMIC DNA]</scope>
    <source>
        <strain evidence="4 5">SK-1</strain>
    </source>
</reference>
<dbReference type="PANTHER" id="PTHR43384">
    <property type="entry name" value="SEPTUM SITE-DETERMINING PROTEIN MIND HOMOLOG, CHLOROPLASTIC-RELATED"/>
    <property type="match status" value="1"/>
</dbReference>
<gene>
    <name evidence="4" type="ORF">CTB96_00885</name>
</gene>
<evidence type="ECO:0000313" key="5">
    <source>
        <dbReference type="Proteomes" id="UP000246722"/>
    </source>
</evidence>
<protein>
    <submittedName>
        <fullName evidence="4">Septum formation inhibitor-activating ATPase</fullName>
    </submittedName>
</protein>
<organism evidence="4 5">
    <name type="scientific">Cryobacterium arcticum</name>
    <dbReference type="NCBI Taxonomy" id="670052"/>
    <lineage>
        <taxon>Bacteria</taxon>
        <taxon>Bacillati</taxon>
        <taxon>Actinomycetota</taxon>
        <taxon>Actinomycetes</taxon>
        <taxon>Micrococcales</taxon>
        <taxon>Microbacteriaceae</taxon>
        <taxon>Cryobacterium</taxon>
    </lineage>
</organism>
<dbReference type="InterPro" id="IPR027417">
    <property type="entry name" value="P-loop_NTPase"/>
</dbReference>
<dbReference type="Proteomes" id="UP000246722">
    <property type="component" value="Unassembled WGS sequence"/>
</dbReference>
<sequence length="512" mass="53571">MVTLALALDRDTEDRLLADIIENGHEIVARPANVRELLAVIDRHSPDALIVGATSGTLTAELLAATDASGIRVVALTATAEERRYVAGLGLHEVVAADADWADVERVLTLGGDIPLRIDDTPVHPIPADESQQEATGTTPPRPGRSRARRRADSGKRARSSSTRQTRRQAQAAAASTGPVAATSAIGAHPSGGDREAGGSAVHRPDSADQAAEHAVAGLTGEGTVIAVWGPAGAPGRTTLAINIAAEIAAAGHTVVLADVDTYSGSIAPSLGLLDEAPGFAAACRLSGNGALSQTELERIAHRYNSPRGAFWVLTGIGRPSRWPELSAERVNGTIGALRRWTDYVVLDTGFSLESDEEISSDLFAPRRNAATLAALGAADRVVACGLADPVGLARFLRAWGDLTEVISTHRVDVVMNRVRSSAVGLGPRGQVESALRRFGGIEAAALVPHDQAGVDAAVLTGRTLRDAAPRSPARLSILGFVRDELLPAPDARPARHAWPGAWRWRRTATAT</sequence>